<protein>
    <recommendedName>
        <fullName evidence="3">Glycosyltransferase sugar-binding region containing DXD motif-containing protein</fullName>
    </recommendedName>
</protein>
<dbReference type="AlphaFoldDB" id="A0A1G7AX25"/>
<keyword evidence="2" id="KW-1185">Reference proteome</keyword>
<proteinExistence type="predicted"/>
<organism evidence="1 2">
    <name type="scientific">Rhodospira trueperi</name>
    <dbReference type="NCBI Taxonomy" id="69960"/>
    <lineage>
        <taxon>Bacteria</taxon>
        <taxon>Pseudomonadati</taxon>
        <taxon>Pseudomonadota</taxon>
        <taxon>Alphaproteobacteria</taxon>
        <taxon>Rhodospirillales</taxon>
        <taxon>Rhodospirillaceae</taxon>
        <taxon>Rhodospira</taxon>
    </lineage>
</organism>
<gene>
    <name evidence="1" type="ORF">SAMN05421720_104128</name>
</gene>
<accession>A0A1G7AX25</accession>
<dbReference type="EMBL" id="FNAP01000004">
    <property type="protein sequence ID" value="SDE19379.1"/>
    <property type="molecule type" value="Genomic_DNA"/>
</dbReference>
<dbReference type="STRING" id="69960.SAMN05421720_104128"/>
<evidence type="ECO:0000313" key="1">
    <source>
        <dbReference type="EMBL" id="SDE19379.1"/>
    </source>
</evidence>
<evidence type="ECO:0000313" key="2">
    <source>
        <dbReference type="Proteomes" id="UP000199412"/>
    </source>
</evidence>
<reference evidence="1 2" key="1">
    <citation type="submission" date="2016-10" db="EMBL/GenBank/DDBJ databases">
        <authorList>
            <person name="de Groot N.N."/>
        </authorList>
    </citation>
    <scope>NUCLEOTIDE SEQUENCE [LARGE SCALE GENOMIC DNA]</scope>
    <source>
        <strain evidence="1 2">ATCC 700224</strain>
    </source>
</reference>
<evidence type="ECO:0008006" key="3">
    <source>
        <dbReference type="Google" id="ProtNLM"/>
    </source>
</evidence>
<name>A0A1G7AX25_9PROT</name>
<sequence length="266" mass="28474">MGGLLVLQSHGPDAPAWVRRCVASVRAWAGRVGADHRLEGDTLFDRLPPALAARDARGPVRADLARLLWIRDELASGRWERVAWLDADVFVFAPDRLDLSTAGTHAFGRETWVEVRPDGREPRVRRHVHNAVCVFGPGDPVLPFLIHVAGGLLARAAPGRTSPQIIGPKMLTHLHGVADFPLIESVGMASPPVLRDLATGGGPAWDTLRQAHEAPLAALNLCASLVGRTVDGVTVTDGLLTAAMDGLMDRMERGAPATTGLETHQP</sequence>
<dbReference type="Proteomes" id="UP000199412">
    <property type="component" value="Unassembled WGS sequence"/>
</dbReference>